<dbReference type="Pfam" id="PF01522">
    <property type="entry name" value="Polysacc_deac_1"/>
    <property type="match status" value="1"/>
</dbReference>
<feature type="compositionally biased region" description="Basic and acidic residues" evidence="3">
    <location>
        <begin position="53"/>
        <end position="64"/>
    </location>
</feature>
<dbReference type="AlphaFoldDB" id="A0A1F5GFE7"/>
<dbReference type="PROSITE" id="PS51677">
    <property type="entry name" value="NODB"/>
    <property type="match status" value="1"/>
</dbReference>
<dbReference type="PANTHER" id="PTHR10587:SF133">
    <property type="entry name" value="CHITIN DEACETYLASE 1-RELATED"/>
    <property type="match status" value="1"/>
</dbReference>
<dbReference type="InterPro" id="IPR011330">
    <property type="entry name" value="Glyco_hydro/deAcase_b/a-brl"/>
</dbReference>
<comment type="caution">
    <text evidence="5">The sequence shown here is derived from an EMBL/GenBank/DDBJ whole genome shotgun (WGS) entry which is preliminary data.</text>
</comment>
<dbReference type="InterPro" id="IPR002509">
    <property type="entry name" value="NODB_dom"/>
</dbReference>
<evidence type="ECO:0000256" key="2">
    <source>
        <dbReference type="ARBA" id="ARBA00022801"/>
    </source>
</evidence>
<keyword evidence="2" id="KW-0378">Hydrolase</keyword>
<protein>
    <recommendedName>
        <fullName evidence="4">NodB homology domain-containing protein</fullName>
    </recommendedName>
</protein>
<feature type="compositionally biased region" description="Pro residues" evidence="3">
    <location>
        <begin position="22"/>
        <end position="46"/>
    </location>
</feature>
<dbReference type="STRING" id="1797716.A3D07_01050"/>
<dbReference type="GO" id="GO:0016020">
    <property type="term" value="C:membrane"/>
    <property type="evidence" value="ECO:0007669"/>
    <property type="project" value="TreeGrafter"/>
</dbReference>
<accession>A0A1F5GFE7</accession>
<dbReference type="Proteomes" id="UP000177124">
    <property type="component" value="Unassembled WGS sequence"/>
</dbReference>
<sequence length="326" mass="35599">MTAAFTPETNPTPTRTIEPTETPTPTPLPEPTSTPTPEPTPVPTPNPANLADCRPEDSKEKEELYAEPAVGTRKRPLPYLESEYDGRAARNTKLSVECQRTIGDMVWYRVSDAGESFWIPQIYTSDNPVPVVPKEAVPPPVQQPPEVRPGGGNKIVLTFDDSGPFAQGILDAMAQYGAKGIFFPNGNWANANPALIERMKNEGHLVCNHTYSHANLTTLSSDGVRYEISNGAGVGSCNLLRPPYGAHNASVDAIAAGLGYQIYMWDIDTRDWARRYDSGDQEILNIVLSQARPGAVVLMHMHVDQTSEALPKMLEGLKAAGYELSW</sequence>
<evidence type="ECO:0000256" key="1">
    <source>
        <dbReference type="ARBA" id="ARBA00022723"/>
    </source>
</evidence>
<dbReference type="GO" id="GO:0016810">
    <property type="term" value="F:hydrolase activity, acting on carbon-nitrogen (but not peptide) bonds"/>
    <property type="evidence" value="ECO:0007669"/>
    <property type="project" value="InterPro"/>
</dbReference>
<evidence type="ECO:0000313" key="6">
    <source>
        <dbReference type="Proteomes" id="UP000177124"/>
    </source>
</evidence>
<dbReference type="InterPro" id="IPR050248">
    <property type="entry name" value="Polysacc_deacetylase_ArnD"/>
</dbReference>
<dbReference type="PANTHER" id="PTHR10587">
    <property type="entry name" value="GLYCOSYL TRANSFERASE-RELATED"/>
    <property type="match status" value="1"/>
</dbReference>
<keyword evidence="1" id="KW-0479">Metal-binding</keyword>
<dbReference type="EMBL" id="MFBF01000041">
    <property type="protein sequence ID" value="OGD90547.1"/>
    <property type="molecule type" value="Genomic_DNA"/>
</dbReference>
<proteinExistence type="predicted"/>
<feature type="compositionally biased region" description="Low complexity" evidence="3">
    <location>
        <begin position="1"/>
        <end position="21"/>
    </location>
</feature>
<dbReference type="SUPFAM" id="SSF88713">
    <property type="entry name" value="Glycoside hydrolase/deacetylase"/>
    <property type="match status" value="1"/>
</dbReference>
<feature type="domain" description="NodB homology" evidence="4">
    <location>
        <begin position="153"/>
        <end position="325"/>
    </location>
</feature>
<evidence type="ECO:0000259" key="4">
    <source>
        <dbReference type="PROSITE" id="PS51677"/>
    </source>
</evidence>
<name>A0A1F5GFE7_9BACT</name>
<reference evidence="5 6" key="1">
    <citation type="journal article" date="2016" name="Nat. Commun.">
        <title>Thousands of microbial genomes shed light on interconnected biogeochemical processes in an aquifer system.</title>
        <authorList>
            <person name="Anantharaman K."/>
            <person name="Brown C.T."/>
            <person name="Hug L.A."/>
            <person name="Sharon I."/>
            <person name="Castelle C.J."/>
            <person name="Probst A.J."/>
            <person name="Thomas B.C."/>
            <person name="Singh A."/>
            <person name="Wilkins M.J."/>
            <person name="Karaoz U."/>
            <person name="Brodie E.L."/>
            <person name="Williams K.H."/>
            <person name="Hubbard S.S."/>
            <person name="Banfield J.F."/>
        </authorList>
    </citation>
    <scope>NUCLEOTIDE SEQUENCE [LARGE SCALE GENOMIC DNA]</scope>
</reference>
<feature type="region of interest" description="Disordered" evidence="3">
    <location>
        <begin position="1"/>
        <end position="70"/>
    </location>
</feature>
<evidence type="ECO:0000313" key="5">
    <source>
        <dbReference type="EMBL" id="OGD90547.1"/>
    </source>
</evidence>
<organism evidence="5 6">
    <name type="scientific">Candidatus Curtissbacteria bacterium RIFCSPHIGHO2_02_FULL_42_15</name>
    <dbReference type="NCBI Taxonomy" id="1797716"/>
    <lineage>
        <taxon>Bacteria</taxon>
        <taxon>Candidatus Curtissiibacteriota</taxon>
    </lineage>
</organism>
<dbReference type="GO" id="GO:0046872">
    <property type="term" value="F:metal ion binding"/>
    <property type="evidence" value="ECO:0007669"/>
    <property type="project" value="UniProtKB-KW"/>
</dbReference>
<dbReference type="Gene3D" id="3.20.20.370">
    <property type="entry name" value="Glycoside hydrolase/deacetylase"/>
    <property type="match status" value="1"/>
</dbReference>
<dbReference type="GO" id="GO:0005975">
    <property type="term" value="P:carbohydrate metabolic process"/>
    <property type="evidence" value="ECO:0007669"/>
    <property type="project" value="InterPro"/>
</dbReference>
<evidence type="ECO:0000256" key="3">
    <source>
        <dbReference type="SAM" id="MobiDB-lite"/>
    </source>
</evidence>
<gene>
    <name evidence="5" type="ORF">A3D07_01050</name>
</gene>
<dbReference type="CDD" id="cd10917">
    <property type="entry name" value="CE4_NodB_like_6s_7s"/>
    <property type="match status" value="1"/>
</dbReference>